<feature type="transmembrane region" description="Helical" evidence="1">
    <location>
        <begin position="70"/>
        <end position="93"/>
    </location>
</feature>
<reference evidence="3" key="1">
    <citation type="submission" date="2024-07" db="EMBL/GenBank/DDBJ databases">
        <authorList>
            <person name="Jiang Y."/>
            <person name="Qin Q."/>
        </authorList>
    </citation>
    <scope>NUCLEOTIDE SEQUENCE</scope>
    <source>
        <strain evidence="3">SD03</strain>
    </source>
</reference>
<dbReference type="RefSeq" id="WP_024601232.1">
    <property type="nucleotide sequence ID" value="NZ_CP162514.1"/>
</dbReference>
<proteinExistence type="predicted"/>
<gene>
    <name evidence="3" type="ORF">ABZP26_02955</name>
</gene>
<keyword evidence="1" id="KW-1133">Transmembrane helix</keyword>
<keyword evidence="1" id="KW-0472">Membrane</keyword>
<keyword evidence="3" id="KW-0808">Transferase</keyword>
<keyword evidence="1" id="KW-0812">Transmembrane</keyword>
<protein>
    <submittedName>
        <fullName evidence="3">Histidine kinase</fullName>
    </submittedName>
</protein>
<dbReference type="PANTHER" id="PTHR34220">
    <property type="entry name" value="SENSOR HISTIDINE KINASE YPDA"/>
    <property type="match status" value="1"/>
</dbReference>
<dbReference type="GO" id="GO:0016020">
    <property type="term" value="C:membrane"/>
    <property type="evidence" value="ECO:0007669"/>
    <property type="project" value="InterPro"/>
</dbReference>
<accession>A0AB39ARI5</accession>
<dbReference type="InterPro" id="IPR050640">
    <property type="entry name" value="Bact_2-comp_sensor_kinase"/>
</dbReference>
<dbReference type="AlphaFoldDB" id="A0AB39ARI5"/>
<sequence>MPKSVNYLVLFIFSFLIVLYAALLSTPVGESLTIHFDAPVWMFLQCVIAQWLTLKVYRTLKQKQQSLVSYISKVFIVSNVVFTLCISVFITYLESLIGIQKVDSMHVIATFGMSSLLHMLVAAYSIAFELVTRLQAQQAALANKEKALLDSQVKTLQQHIDPHFLFNNLNVLSALILKSPEEAEEYLETFSNIYRYILENKSKNLVPLAKELVFIKDYMALIETRFNGLYRLRINVDNALLANRYVIPCSLQLAIENAVKHNGATVDNPLDIHINVEVDDIVVTNNLNEKEYKPTSTGLGLTHLQAQCQAVFNRQSHIEKNESAFVLTVPMTSEVAL</sequence>
<keyword evidence="3" id="KW-0418">Kinase</keyword>
<feature type="transmembrane region" description="Helical" evidence="1">
    <location>
        <begin position="105"/>
        <end position="127"/>
    </location>
</feature>
<organism evidence="3">
    <name type="scientific">Pseudoalteromonas sp. SD03</name>
    <dbReference type="NCBI Taxonomy" id="3231719"/>
    <lineage>
        <taxon>Bacteria</taxon>
        <taxon>Pseudomonadati</taxon>
        <taxon>Pseudomonadota</taxon>
        <taxon>Gammaproteobacteria</taxon>
        <taxon>Alteromonadales</taxon>
        <taxon>Pseudoalteromonadaceae</taxon>
        <taxon>Pseudoalteromonas</taxon>
    </lineage>
</organism>
<evidence type="ECO:0000256" key="1">
    <source>
        <dbReference type="SAM" id="Phobius"/>
    </source>
</evidence>
<evidence type="ECO:0000313" key="3">
    <source>
        <dbReference type="EMBL" id="XDH88164.1"/>
    </source>
</evidence>
<dbReference type="PANTHER" id="PTHR34220:SF7">
    <property type="entry name" value="SENSOR HISTIDINE KINASE YPDA"/>
    <property type="match status" value="1"/>
</dbReference>
<feature type="domain" description="Signal transduction histidine kinase internal region" evidence="2">
    <location>
        <begin position="152"/>
        <end position="227"/>
    </location>
</feature>
<evidence type="ECO:0000259" key="2">
    <source>
        <dbReference type="Pfam" id="PF06580"/>
    </source>
</evidence>
<name>A0AB39ARI5_9GAMM</name>
<dbReference type="Pfam" id="PF06580">
    <property type="entry name" value="His_kinase"/>
    <property type="match status" value="1"/>
</dbReference>
<feature type="transmembrane region" description="Helical" evidence="1">
    <location>
        <begin position="40"/>
        <end position="58"/>
    </location>
</feature>
<feature type="transmembrane region" description="Helical" evidence="1">
    <location>
        <begin position="7"/>
        <end position="28"/>
    </location>
</feature>
<dbReference type="EMBL" id="CP162514">
    <property type="protein sequence ID" value="XDH88164.1"/>
    <property type="molecule type" value="Genomic_DNA"/>
</dbReference>
<dbReference type="InterPro" id="IPR010559">
    <property type="entry name" value="Sig_transdc_His_kin_internal"/>
</dbReference>
<dbReference type="GO" id="GO:0000155">
    <property type="term" value="F:phosphorelay sensor kinase activity"/>
    <property type="evidence" value="ECO:0007669"/>
    <property type="project" value="InterPro"/>
</dbReference>